<comment type="caution">
    <text evidence="5">The sequence shown here is derived from an EMBL/GenBank/DDBJ whole genome shotgun (WGS) entry which is preliminary data.</text>
</comment>
<dbReference type="Gene3D" id="3.20.20.370">
    <property type="entry name" value="Glycoside hydrolase/deacetylase"/>
    <property type="match status" value="1"/>
</dbReference>
<evidence type="ECO:0000256" key="2">
    <source>
        <dbReference type="ARBA" id="ARBA00022801"/>
    </source>
</evidence>
<feature type="signal peptide" evidence="3">
    <location>
        <begin position="1"/>
        <end position="20"/>
    </location>
</feature>
<feature type="chain" id="PRO_5042140476" evidence="3">
    <location>
        <begin position="21"/>
        <end position="217"/>
    </location>
</feature>
<dbReference type="GO" id="GO:0046872">
    <property type="term" value="F:metal ion binding"/>
    <property type="evidence" value="ECO:0007669"/>
    <property type="project" value="UniProtKB-KW"/>
</dbReference>
<feature type="domain" description="NodB homology" evidence="4">
    <location>
        <begin position="99"/>
        <end position="217"/>
    </location>
</feature>
<dbReference type="GO" id="GO:0004099">
    <property type="term" value="F:chitin deacetylase activity"/>
    <property type="evidence" value="ECO:0007669"/>
    <property type="project" value="UniProtKB-ARBA"/>
</dbReference>
<proteinExistence type="predicted"/>
<evidence type="ECO:0000256" key="3">
    <source>
        <dbReference type="SAM" id="SignalP"/>
    </source>
</evidence>
<evidence type="ECO:0000313" key="5">
    <source>
        <dbReference type="EMBL" id="KAG0281431.1"/>
    </source>
</evidence>
<keyword evidence="3" id="KW-0732">Signal</keyword>
<dbReference type="GO" id="GO:0009272">
    <property type="term" value="P:fungal-type cell wall biogenesis"/>
    <property type="evidence" value="ECO:0007669"/>
    <property type="project" value="UniProtKB-ARBA"/>
</dbReference>
<evidence type="ECO:0000313" key="6">
    <source>
        <dbReference type="Proteomes" id="UP001194580"/>
    </source>
</evidence>
<dbReference type="InterPro" id="IPR011330">
    <property type="entry name" value="Glyco_hydro/deAcase_b/a-brl"/>
</dbReference>
<dbReference type="EMBL" id="JAAAIL010000019">
    <property type="protein sequence ID" value="KAG0281431.1"/>
    <property type="molecule type" value="Genomic_DNA"/>
</dbReference>
<accession>A0AAD4HB14</accession>
<protein>
    <submittedName>
        <fullName evidence="5">Chitin deacetylase</fullName>
    </submittedName>
</protein>
<feature type="non-terminal residue" evidence="5">
    <location>
        <position position="217"/>
    </location>
</feature>
<dbReference type="InterPro" id="IPR050248">
    <property type="entry name" value="Polysacc_deacetylase_ArnD"/>
</dbReference>
<reference evidence="5" key="1">
    <citation type="journal article" date="2020" name="Fungal Divers.">
        <title>Resolving the Mortierellaceae phylogeny through synthesis of multi-gene phylogenetics and phylogenomics.</title>
        <authorList>
            <person name="Vandepol N."/>
            <person name="Liber J."/>
            <person name="Desiro A."/>
            <person name="Na H."/>
            <person name="Kennedy M."/>
            <person name="Barry K."/>
            <person name="Grigoriev I.V."/>
            <person name="Miller A.N."/>
            <person name="O'Donnell K."/>
            <person name="Stajich J.E."/>
            <person name="Bonito G."/>
        </authorList>
    </citation>
    <scope>NUCLEOTIDE SEQUENCE</scope>
    <source>
        <strain evidence="5">NRRL 28262</strain>
    </source>
</reference>
<dbReference type="PANTHER" id="PTHR10587">
    <property type="entry name" value="GLYCOSYL TRANSFERASE-RELATED"/>
    <property type="match status" value="1"/>
</dbReference>
<gene>
    <name evidence="5" type="primary">CDA2_4</name>
    <name evidence="5" type="ORF">BGZ95_003831</name>
</gene>
<dbReference type="SUPFAM" id="SSF88713">
    <property type="entry name" value="Glycoside hydrolase/deacetylase"/>
    <property type="match status" value="1"/>
</dbReference>
<dbReference type="AlphaFoldDB" id="A0AAD4HB14"/>
<keyword evidence="2" id="KW-0378">Hydrolase</keyword>
<sequence length="217" mass="23228">MKAIISTIAITLMAAATATAQFNAAAFPPLNAVPPIDSPQVVEWLKAIDLKDVPVFAVNKAAPGLAPACPPAGTLPTDQCWRTCQSCHADDVLTCPTPGVWGLTFDDGPTANTPALLASLKAANVKATFFVMGTNVVQHPEILKDEYAAGHHIASHTWSHAPLTTLSNAQIVAELKWTEKAVFDILGMKMKYVRPPYGDIDNRVRAICKKLGYIIVD</sequence>
<name>A0AAD4HB14_9FUNG</name>
<evidence type="ECO:0000256" key="1">
    <source>
        <dbReference type="ARBA" id="ARBA00022723"/>
    </source>
</evidence>
<keyword evidence="6" id="KW-1185">Reference proteome</keyword>
<dbReference type="PANTHER" id="PTHR10587:SF133">
    <property type="entry name" value="CHITIN DEACETYLASE 1-RELATED"/>
    <property type="match status" value="1"/>
</dbReference>
<dbReference type="InterPro" id="IPR002509">
    <property type="entry name" value="NODB_dom"/>
</dbReference>
<dbReference type="GO" id="GO:0016020">
    <property type="term" value="C:membrane"/>
    <property type="evidence" value="ECO:0007669"/>
    <property type="project" value="TreeGrafter"/>
</dbReference>
<dbReference type="Proteomes" id="UP001194580">
    <property type="component" value="Unassembled WGS sequence"/>
</dbReference>
<evidence type="ECO:0000259" key="4">
    <source>
        <dbReference type="PROSITE" id="PS51677"/>
    </source>
</evidence>
<organism evidence="5 6">
    <name type="scientific">Linnemannia exigua</name>
    <dbReference type="NCBI Taxonomy" id="604196"/>
    <lineage>
        <taxon>Eukaryota</taxon>
        <taxon>Fungi</taxon>
        <taxon>Fungi incertae sedis</taxon>
        <taxon>Mucoromycota</taxon>
        <taxon>Mortierellomycotina</taxon>
        <taxon>Mortierellomycetes</taxon>
        <taxon>Mortierellales</taxon>
        <taxon>Mortierellaceae</taxon>
        <taxon>Linnemannia</taxon>
    </lineage>
</organism>
<dbReference type="GO" id="GO:0005975">
    <property type="term" value="P:carbohydrate metabolic process"/>
    <property type="evidence" value="ECO:0007669"/>
    <property type="project" value="InterPro"/>
</dbReference>
<dbReference type="PROSITE" id="PS51677">
    <property type="entry name" value="NODB"/>
    <property type="match status" value="1"/>
</dbReference>
<dbReference type="Pfam" id="PF01522">
    <property type="entry name" value="Polysacc_deac_1"/>
    <property type="match status" value="1"/>
</dbReference>
<keyword evidence="1" id="KW-0479">Metal-binding</keyword>